<dbReference type="GO" id="GO:0017004">
    <property type="term" value="P:cytochrome complex assembly"/>
    <property type="evidence" value="ECO:0007669"/>
    <property type="project" value="InterPro"/>
</dbReference>
<evidence type="ECO:0000256" key="4">
    <source>
        <dbReference type="ARBA" id="ARBA00022692"/>
    </source>
</evidence>
<feature type="domain" description="Thioredoxin" evidence="9">
    <location>
        <begin position="244"/>
        <end position="385"/>
    </location>
</feature>
<reference evidence="10" key="2">
    <citation type="journal article" date="2021" name="PeerJ">
        <title>Extensive microbial diversity within the chicken gut microbiome revealed by metagenomics and culture.</title>
        <authorList>
            <person name="Gilroy R."/>
            <person name="Ravi A."/>
            <person name="Getino M."/>
            <person name="Pursley I."/>
            <person name="Horton D.L."/>
            <person name="Alikhan N.F."/>
            <person name="Baker D."/>
            <person name="Gharbi K."/>
            <person name="Hall N."/>
            <person name="Watson M."/>
            <person name="Adriaenssens E.M."/>
            <person name="Foster-Nyarko E."/>
            <person name="Jarju S."/>
            <person name="Secka A."/>
            <person name="Antonio M."/>
            <person name="Oren A."/>
            <person name="Chaudhuri R.R."/>
            <person name="La Ragione R."/>
            <person name="Hildebrand F."/>
            <person name="Pallen M.J."/>
        </authorList>
    </citation>
    <scope>NUCLEOTIDE SEQUENCE</scope>
    <source>
        <strain evidence="10">CHK184-20233</strain>
    </source>
</reference>
<dbReference type="PANTHER" id="PTHR31272">
    <property type="entry name" value="CYTOCHROME C-TYPE BIOGENESIS PROTEIN HI_1454-RELATED"/>
    <property type="match status" value="1"/>
</dbReference>
<reference evidence="10" key="1">
    <citation type="submission" date="2020-10" db="EMBL/GenBank/DDBJ databases">
        <authorList>
            <person name="Gilroy R."/>
        </authorList>
    </citation>
    <scope>NUCLEOTIDE SEQUENCE</scope>
    <source>
        <strain evidence="10">CHK184-20233</strain>
    </source>
</reference>
<evidence type="ECO:0000256" key="7">
    <source>
        <dbReference type="ARBA" id="ARBA00023157"/>
    </source>
</evidence>
<dbReference type="AlphaFoldDB" id="A0A9D1DTV1"/>
<dbReference type="EMBL" id="DVHC01000030">
    <property type="protein sequence ID" value="HIR58995.1"/>
    <property type="molecule type" value="Genomic_DNA"/>
</dbReference>
<dbReference type="GO" id="GO:0016209">
    <property type="term" value="F:antioxidant activity"/>
    <property type="evidence" value="ECO:0007669"/>
    <property type="project" value="InterPro"/>
</dbReference>
<organism evidence="10 11">
    <name type="scientific">Candidatus Onthousia excrementipullorum</name>
    <dbReference type="NCBI Taxonomy" id="2840884"/>
    <lineage>
        <taxon>Bacteria</taxon>
        <taxon>Bacillati</taxon>
        <taxon>Bacillota</taxon>
        <taxon>Bacilli</taxon>
        <taxon>Candidatus Onthousia</taxon>
    </lineage>
</organism>
<evidence type="ECO:0000256" key="8">
    <source>
        <dbReference type="SAM" id="Phobius"/>
    </source>
</evidence>
<comment type="caution">
    <text evidence="10">The sequence shown here is derived from an EMBL/GenBank/DDBJ whole genome shotgun (WGS) entry which is preliminary data.</text>
</comment>
<dbReference type="PANTHER" id="PTHR31272:SF4">
    <property type="entry name" value="CYTOCHROME C-TYPE BIOGENESIS PROTEIN HI_1454-RELATED"/>
    <property type="match status" value="1"/>
</dbReference>
<evidence type="ECO:0000313" key="11">
    <source>
        <dbReference type="Proteomes" id="UP000824232"/>
    </source>
</evidence>
<sequence>MTELMQILGIFLEGLISFFSPCVIPLIPLYMSYLATNAKEIDKDGNVTYKKKVVLIYTLFFILGISMSFFILGLSFTGLGLFFKDNRKIFLEVGGILIVILGLFQLGILKVDFLNKEKKLKINFNPNKMTKKTAFLMGFLFSFAWTPCVGPALSSTLIMASTASTALIGNLFVLVYALGFLLPFIILGLFTTKVLNIIKRKQNILNYVVKLGALIIIFMGIFVSYTGFTMESIKDKETVTSTGKVELATPINFTLKDQNGDTHTLDDYIGKTIILHFYAIDCFACLDELPNIEKLYNDYNQNKDDVIILGIANTSRNPKKDIKKFLNKNNYTFTSLNASNKLFNKYYVTTYPNTYIINSNGNIAFTSFGSMTYDTLKEEIEKVRK</sequence>
<comment type="subcellular location">
    <subcellularLocation>
        <location evidence="1">Cell membrane</location>
        <topology evidence="1">Multi-pass membrane protein</topology>
    </subcellularLocation>
</comment>
<feature type="transmembrane region" description="Helical" evidence="8">
    <location>
        <begin position="207"/>
        <end position="228"/>
    </location>
</feature>
<dbReference type="InterPro" id="IPR036249">
    <property type="entry name" value="Thioredoxin-like_sf"/>
</dbReference>
<dbReference type="InterPro" id="IPR003834">
    <property type="entry name" value="Cyt_c_assmbl_TM_dom"/>
</dbReference>
<evidence type="ECO:0000256" key="5">
    <source>
        <dbReference type="ARBA" id="ARBA00022989"/>
    </source>
</evidence>
<dbReference type="PROSITE" id="PS51352">
    <property type="entry name" value="THIOREDOXIN_2"/>
    <property type="match status" value="1"/>
</dbReference>
<accession>A0A9D1DTV1</accession>
<evidence type="ECO:0000256" key="2">
    <source>
        <dbReference type="ARBA" id="ARBA00006143"/>
    </source>
</evidence>
<proteinExistence type="inferred from homology"/>
<feature type="transmembrane region" description="Helical" evidence="8">
    <location>
        <begin position="6"/>
        <end position="33"/>
    </location>
</feature>
<keyword evidence="3" id="KW-1003">Cell membrane</keyword>
<dbReference type="CDD" id="cd02966">
    <property type="entry name" value="TlpA_like_family"/>
    <property type="match status" value="1"/>
</dbReference>
<dbReference type="Gene3D" id="3.40.30.10">
    <property type="entry name" value="Glutaredoxin"/>
    <property type="match status" value="1"/>
</dbReference>
<evidence type="ECO:0000313" key="10">
    <source>
        <dbReference type="EMBL" id="HIR58995.1"/>
    </source>
</evidence>
<keyword evidence="5 8" id="KW-1133">Transmembrane helix</keyword>
<evidence type="ECO:0000256" key="3">
    <source>
        <dbReference type="ARBA" id="ARBA00022475"/>
    </source>
</evidence>
<dbReference type="Proteomes" id="UP000824232">
    <property type="component" value="Unassembled WGS sequence"/>
</dbReference>
<evidence type="ECO:0000256" key="6">
    <source>
        <dbReference type="ARBA" id="ARBA00023136"/>
    </source>
</evidence>
<dbReference type="Pfam" id="PF00578">
    <property type="entry name" value="AhpC-TSA"/>
    <property type="match status" value="1"/>
</dbReference>
<evidence type="ECO:0000259" key="9">
    <source>
        <dbReference type="PROSITE" id="PS51352"/>
    </source>
</evidence>
<evidence type="ECO:0000256" key="1">
    <source>
        <dbReference type="ARBA" id="ARBA00004651"/>
    </source>
</evidence>
<dbReference type="InterPro" id="IPR013766">
    <property type="entry name" value="Thioredoxin_domain"/>
</dbReference>
<dbReference type="SUPFAM" id="SSF52833">
    <property type="entry name" value="Thioredoxin-like"/>
    <property type="match status" value="1"/>
</dbReference>
<comment type="similarity">
    <text evidence="2">Belongs to the DsbD family.</text>
</comment>
<dbReference type="InterPro" id="IPR000866">
    <property type="entry name" value="AhpC/TSA"/>
</dbReference>
<feature type="transmembrane region" description="Helical" evidence="8">
    <location>
        <begin position="134"/>
        <end position="153"/>
    </location>
</feature>
<gene>
    <name evidence="10" type="ORF">IAB38_02995</name>
</gene>
<keyword evidence="6 8" id="KW-0472">Membrane</keyword>
<dbReference type="GO" id="GO:0016491">
    <property type="term" value="F:oxidoreductase activity"/>
    <property type="evidence" value="ECO:0007669"/>
    <property type="project" value="InterPro"/>
</dbReference>
<dbReference type="InterPro" id="IPR051790">
    <property type="entry name" value="Cytochrome_c-biogenesis_DsbD"/>
</dbReference>
<feature type="transmembrane region" description="Helical" evidence="8">
    <location>
        <begin position="89"/>
        <end position="113"/>
    </location>
</feature>
<protein>
    <submittedName>
        <fullName evidence="10">Redoxin domain-containing protein</fullName>
    </submittedName>
</protein>
<keyword evidence="4 8" id="KW-0812">Transmembrane</keyword>
<dbReference type="GO" id="GO:0005886">
    <property type="term" value="C:plasma membrane"/>
    <property type="evidence" value="ECO:0007669"/>
    <property type="project" value="UniProtKB-SubCell"/>
</dbReference>
<feature type="transmembrane region" description="Helical" evidence="8">
    <location>
        <begin position="173"/>
        <end position="195"/>
    </location>
</feature>
<keyword evidence="7" id="KW-1015">Disulfide bond</keyword>
<dbReference type="Pfam" id="PF02683">
    <property type="entry name" value="DsbD_TM"/>
    <property type="match status" value="1"/>
</dbReference>
<name>A0A9D1DTV1_9FIRM</name>
<feature type="transmembrane region" description="Helical" evidence="8">
    <location>
        <begin position="54"/>
        <end position="83"/>
    </location>
</feature>